<dbReference type="EMBL" id="JACWZY010000008">
    <property type="protein sequence ID" value="MBD2701467.1"/>
    <property type="molecule type" value="Genomic_DNA"/>
</dbReference>
<evidence type="ECO:0000313" key="2">
    <source>
        <dbReference type="Proteomes" id="UP000598820"/>
    </source>
</evidence>
<name>A0A926XVU0_9BACT</name>
<keyword evidence="2" id="KW-1185">Reference proteome</keyword>
<proteinExistence type="predicted"/>
<accession>A0A926XVU0</accession>
<sequence length="125" mass="14375">MIRTLLFVTLLLLWKLAMAQLANTLKDSSTLFLRAYDVMPDRNYTFEQILTDTSIRLVANDSLLPYEATRYWLKLTIANSFDYAEPYHLIVEPDVNNTLYYVDASTKKWISTQAGASSHATIFQV</sequence>
<evidence type="ECO:0008006" key="3">
    <source>
        <dbReference type="Google" id="ProtNLM"/>
    </source>
</evidence>
<dbReference type="AlphaFoldDB" id="A0A926XVU0"/>
<gene>
    <name evidence="1" type="ORF">IC229_12520</name>
</gene>
<comment type="caution">
    <text evidence="1">The sequence shown here is derived from an EMBL/GenBank/DDBJ whole genome shotgun (WGS) entry which is preliminary data.</text>
</comment>
<dbReference type="Proteomes" id="UP000598820">
    <property type="component" value="Unassembled WGS sequence"/>
</dbReference>
<dbReference type="RefSeq" id="WP_190887319.1">
    <property type="nucleotide sequence ID" value="NZ_JACWZY010000008.1"/>
</dbReference>
<reference evidence="1" key="1">
    <citation type="submission" date="2020-09" db="EMBL/GenBank/DDBJ databases">
        <authorList>
            <person name="Kim M.K."/>
        </authorList>
    </citation>
    <scope>NUCLEOTIDE SEQUENCE</scope>
    <source>
        <strain evidence="1">BT702</strain>
    </source>
</reference>
<evidence type="ECO:0000313" key="1">
    <source>
        <dbReference type="EMBL" id="MBD2701467.1"/>
    </source>
</evidence>
<organism evidence="1 2">
    <name type="scientific">Spirosoma profusum</name>
    <dbReference type="NCBI Taxonomy" id="2771354"/>
    <lineage>
        <taxon>Bacteria</taxon>
        <taxon>Pseudomonadati</taxon>
        <taxon>Bacteroidota</taxon>
        <taxon>Cytophagia</taxon>
        <taxon>Cytophagales</taxon>
        <taxon>Cytophagaceae</taxon>
        <taxon>Spirosoma</taxon>
    </lineage>
</organism>
<protein>
    <recommendedName>
        <fullName evidence="3">7TM-DISM receptor extracellular domain-containing protein</fullName>
    </recommendedName>
</protein>